<feature type="transmembrane region" description="Helical" evidence="2">
    <location>
        <begin position="38"/>
        <end position="62"/>
    </location>
</feature>
<sequence>MARTRDWQDSEAWPQAWPEERDPEDPFVADSRPIVNPYAVIALVAALLALFPVAIVFGLIAFGHPRGRAMATFAVLLGIAEAAAVAAVVVLTGSSLTDTLADLDDAAVQTTTITADQTTVAQAPTAVLPSARPTPAPTTEEAPVVRKGAACAASQLGTIGTAIDGGTLLCLEASSSSGTYHWSGPYNIGTGVFEPGQTCDETIAKSGRTADGRALVCESQGSEGGAWVRWTD</sequence>
<evidence type="ECO:0000313" key="3">
    <source>
        <dbReference type="EMBL" id="MBF6353417.1"/>
    </source>
</evidence>
<dbReference type="RefSeq" id="WP_195000333.1">
    <property type="nucleotide sequence ID" value="NZ_JADLQN010000001.1"/>
</dbReference>
<evidence type="ECO:0008006" key="5">
    <source>
        <dbReference type="Google" id="ProtNLM"/>
    </source>
</evidence>
<name>A0ABS0D6Y1_9NOCA</name>
<dbReference type="EMBL" id="JADLQN010000001">
    <property type="protein sequence ID" value="MBF6353417.1"/>
    <property type="molecule type" value="Genomic_DNA"/>
</dbReference>
<organism evidence="3 4">
    <name type="scientific">Nocardia higoensis</name>
    <dbReference type="NCBI Taxonomy" id="228599"/>
    <lineage>
        <taxon>Bacteria</taxon>
        <taxon>Bacillati</taxon>
        <taxon>Actinomycetota</taxon>
        <taxon>Actinomycetes</taxon>
        <taxon>Mycobacteriales</taxon>
        <taxon>Nocardiaceae</taxon>
        <taxon>Nocardia</taxon>
    </lineage>
</organism>
<keyword evidence="2" id="KW-0472">Membrane</keyword>
<reference evidence="3 4" key="1">
    <citation type="submission" date="2020-10" db="EMBL/GenBank/DDBJ databases">
        <title>Identification of Nocardia species via Next-generation sequencing and recognition of intraspecies genetic diversity.</title>
        <authorList>
            <person name="Li P."/>
            <person name="Li P."/>
            <person name="Lu B."/>
        </authorList>
    </citation>
    <scope>NUCLEOTIDE SEQUENCE [LARGE SCALE GENOMIC DNA]</scope>
    <source>
        <strain evidence="3 4">BJ06-0143</strain>
    </source>
</reference>
<accession>A0ABS0D6Y1</accession>
<gene>
    <name evidence="3" type="ORF">IU449_02455</name>
</gene>
<evidence type="ECO:0000256" key="2">
    <source>
        <dbReference type="SAM" id="Phobius"/>
    </source>
</evidence>
<keyword evidence="2" id="KW-1133">Transmembrane helix</keyword>
<feature type="transmembrane region" description="Helical" evidence="2">
    <location>
        <begin position="69"/>
        <end position="91"/>
    </location>
</feature>
<feature type="region of interest" description="Disordered" evidence="1">
    <location>
        <begin position="1"/>
        <end position="25"/>
    </location>
</feature>
<evidence type="ECO:0000313" key="4">
    <source>
        <dbReference type="Proteomes" id="UP000707731"/>
    </source>
</evidence>
<proteinExistence type="predicted"/>
<comment type="caution">
    <text evidence="3">The sequence shown here is derived from an EMBL/GenBank/DDBJ whole genome shotgun (WGS) entry which is preliminary data.</text>
</comment>
<keyword evidence="4" id="KW-1185">Reference proteome</keyword>
<dbReference type="Proteomes" id="UP000707731">
    <property type="component" value="Unassembled WGS sequence"/>
</dbReference>
<keyword evidence="2" id="KW-0812">Transmembrane</keyword>
<protein>
    <recommendedName>
        <fullName evidence="5">DUF4190 domain-containing protein</fullName>
    </recommendedName>
</protein>
<evidence type="ECO:0000256" key="1">
    <source>
        <dbReference type="SAM" id="MobiDB-lite"/>
    </source>
</evidence>